<dbReference type="GO" id="GO:0005507">
    <property type="term" value="F:copper ion binding"/>
    <property type="evidence" value="ECO:0007669"/>
    <property type="project" value="InterPro"/>
</dbReference>
<dbReference type="PRINTS" id="PR00942">
    <property type="entry name" value="CUATPASEI"/>
</dbReference>
<feature type="transmembrane region" description="Helical" evidence="17">
    <location>
        <begin position="267"/>
        <end position="288"/>
    </location>
</feature>
<evidence type="ECO:0000256" key="16">
    <source>
        <dbReference type="ARBA" id="ARBA00080126"/>
    </source>
</evidence>
<feature type="transmembrane region" description="Helical" evidence="17">
    <location>
        <begin position="941"/>
        <end position="962"/>
    </location>
</feature>
<dbReference type="InterPro" id="IPR023214">
    <property type="entry name" value="HAD_sf"/>
</dbReference>
<dbReference type="Gene3D" id="3.40.50.1000">
    <property type="entry name" value="HAD superfamily/HAD-like"/>
    <property type="match status" value="1"/>
</dbReference>
<feature type="transmembrane region" description="Helical" evidence="17">
    <location>
        <begin position="331"/>
        <end position="349"/>
    </location>
</feature>
<evidence type="ECO:0000256" key="7">
    <source>
        <dbReference type="ARBA" id="ARBA00022737"/>
    </source>
</evidence>
<dbReference type="OrthoDB" id="432719at2759"/>
<feature type="transmembrane region" description="Helical" evidence="17">
    <location>
        <begin position="493"/>
        <end position="511"/>
    </location>
</feature>
<dbReference type="SFLD" id="SFLDF00027">
    <property type="entry name" value="p-type_atpase"/>
    <property type="match status" value="1"/>
</dbReference>
<dbReference type="PROSITE" id="PS00154">
    <property type="entry name" value="ATPASE_E1_E2"/>
    <property type="match status" value="1"/>
</dbReference>
<evidence type="ECO:0000256" key="9">
    <source>
        <dbReference type="ARBA" id="ARBA00022840"/>
    </source>
</evidence>
<keyword evidence="13" id="KW-0186">Copper</keyword>
<dbReference type="GO" id="GO:0016020">
    <property type="term" value="C:membrane"/>
    <property type="evidence" value="ECO:0007669"/>
    <property type="project" value="UniProtKB-SubCell"/>
</dbReference>
<dbReference type="EC" id="7.2.2.8" evidence="3"/>
<evidence type="ECO:0000256" key="11">
    <source>
        <dbReference type="ARBA" id="ARBA00022967"/>
    </source>
</evidence>
<evidence type="ECO:0000256" key="14">
    <source>
        <dbReference type="ARBA" id="ARBA00023065"/>
    </source>
</evidence>
<dbReference type="GO" id="GO:0016887">
    <property type="term" value="F:ATP hydrolysis activity"/>
    <property type="evidence" value="ECO:0007669"/>
    <property type="project" value="InterPro"/>
</dbReference>
<feature type="compositionally biased region" description="Basic and acidic residues" evidence="18">
    <location>
        <begin position="822"/>
        <end position="836"/>
    </location>
</feature>
<name>A0A1Y1W1L2_9FUNG</name>
<dbReference type="InterPro" id="IPR006121">
    <property type="entry name" value="HMA_dom"/>
</dbReference>
<reference evidence="20 21" key="1">
    <citation type="submission" date="2016-07" db="EMBL/GenBank/DDBJ databases">
        <title>Pervasive Adenine N6-methylation of Active Genes in Fungi.</title>
        <authorList>
            <consortium name="DOE Joint Genome Institute"/>
            <person name="Mondo S.J."/>
            <person name="Dannebaum R.O."/>
            <person name="Kuo R.C."/>
            <person name="Labutti K."/>
            <person name="Haridas S."/>
            <person name="Kuo A."/>
            <person name="Salamov A."/>
            <person name="Ahrendt S.R."/>
            <person name="Lipzen A."/>
            <person name="Sullivan W."/>
            <person name="Andreopoulos W.B."/>
            <person name="Clum A."/>
            <person name="Lindquist E."/>
            <person name="Daum C."/>
            <person name="Ramamoorthy G.K."/>
            <person name="Gryganskyi A."/>
            <person name="Culley D."/>
            <person name="Magnuson J.K."/>
            <person name="James T.Y."/>
            <person name="O'Malley M.A."/>
            <person name="Stajich J.E."/>
            <person name="Spatafora J.W."/>
            <person name="Visel A."/>
            <person name="Grigoriev I.V."/>
        </authorList>
    </citation>
    <scope>NUCLEOTIDE SEQUENCE [LARGE SCALE GENOMIC DNA]</scope>
    <source>
        <strain evidence="20 21">ATCC 12442</strain>
    </source>
</reference>
<dbReference type="GO" id="GO:0055070">
    <property type="term" value="P:copper ion homeostasis"/>
    <property type="evidence" value="ECO:0007669"/>
    <property type="project" value="TreeGrafter"/>
</dbReference>
<dbReference type="NCBIfam" id="TIGR00003">
    <property type="entry name" value="copper ion binding protein"/>
    <property type="match status" value="2"/>
</dbReference>
<dbReference type="NCBIfam" id="TIGR01494">
    <property type="entry name" value="ATPase_P-type"/>
    <property type="match status" value="1"/>
</dbReference>
<dbReference type="SUPFAM" id="SSF81653">
    <property type="entry name" value="Calcium ATPase, transduction domain A"/>
    <property type="match status" value="1"/>
</dbReference>
<dbReference type="Gene3D" id="3.40.1110.10">
    <property type="entry name" value="Calcium-transporting ATPase, cytoplasmic domain N"/>
    <property type="match status" value="1"/>
</dbReference>
<dbReference type="SUPFAM" id="SSF56784">
    <property type="entry name" value="HAD-like"/>
    <property type="match status" value="1"/>
</dbReference>
<dbReference type="CDD" id="cd00371">
    <property type="entry name" value="HMA"/>
    <property type="match status" value="2"/>
</dbReference>
<evidence type="ECO:0000256" key="8">
    <source>
        <dbReference type="ARBA" id="ARBA00022741"/>
    </source>
</evidence>
<dbReference type="InterPro" id="IPR023299">
    <property type="entry name" value="ATPase_P-typ_cyto_dom_N"/>
</dbReference>
<feature type="region of interest" description="Disordered" evidence="18">
    <location>
        <begin position="818"/>
        <end position="838"/>
    </location>
</feature>
<evidence type="ECO:0000313" key="21">
    <source>
        <dbReference type="Proteomes" id="UP000193922"/>
    </source>
</evidence>
<evidence type="ECO:0000256" key="3">
    <source>
        <dbReference type="ARBA" id="ARBA00012517"/>
    </source>
</evidence>
<keyword evidence="8 17" id="KW-0547">Nucleotide-binding</keyword>
<dbReference type="Pfam" id="PF00702">
    <property type="entry name" value="Hydrolase"/>
    <property type="match status" value="1"/>
</dbReference>
<evidence type="ECO:0000256" key="15">
    <source>
        <dbReference type="ARBA" id="ARBA00023136"/>
    </source>
</evidence>
<evidence type="ECO:0000256" key="2">
    <source>
        <dbReference type="ARBA" id="ARBA00006024"/>
    </source>
</evidence>
<dbReference type="InterPro" id="IPR008250">
    <property type="entry name" value="ATPase_P-typ_transduc_dom_A_sf"/>
</dbReference>
<evidence type="ECO:0000256" key="4">
    <source>
        <dbReference type="ARBA" id="ARBA00022448"/>
    </source>
</evidence>
<comment type="similarity">
    <text evidence="2 17">Belongs to the cation transport ATPase (P-type) (TC 3.A.3) family. Type IB subfamily.</text>
</comment>
<keyword evidence="9 17" id="KW-0067">ATP-binding</keyword>
<dbReference type="InterPro" id="IPR018303">
    <property type="entry name" value="ATPase_P-typ_P_site"/>
</dbReference>
<evidence type="ECO:0000313" key="20">
    <source>
        <dbReference type="EMBL" id="ORX67195.1"/>
    </source>
</evidence>
<dbReference type="InterPro" id="IPR059000">
    <property type="entry name" value="ATPase_P-type_domA"/>
</dbReference>
<evidence type="ECO:0000256" key="6">
    <source>
        <dbReference type="ARBA" id="ARBA00022723"/>
    </source>
</evidence>
<evidence type="ECO:0000256" key="18">
    <source>
        <dbReference type="SAM" id="MobiDB-lite"/>
    </source>
</evidence>
<keyword evidence="10" id="KW-0460">Magnesium</keyword>
<dbReference type="InterPro" id="IPR036163">
    <property type="entry name" value="HMA_dom_sf"/>
</dbReference>
<keyword evidence="12 17" id="KW-1133">Transmembrane helix</keyword>
<organism evidence="20 21">
    <name type="scientific">Linderina pennispora</name>
    <dbReference type="NCBI Taxonomy" id="61395"/>
    <lineage>
        <taxon>Eukaryota</taxon>
        <taxon>Fungi</taxon>
        <taxon>Fungi incertae sedis</taxon>
        <taxon>Zoopagomycota</taxon>
        <taxon>Kickxellomycotina</taxon>
        <taxon>Kickxellomycetes</taxon>
        <taxon>Kickxellales</taxon>
        <taxon>Kickxellaceae</taxon>
        <taxon>Linderina</taxon>
    </lineage>
</organism>
<dbReference type="InterPro" id="IPR036412">
    <property type="entry name" value="HAD-like_sf"/>
</dbReference>
<dbReference type="AlphaFoldDB" id="A0A1Y1W1L2"/>
<dbReference type="GO" id="GO:0140581">
    <property type="term" value="F:P-type monovalent copper transporter activity"/>
    <property type="evidence" value="ECO:0007669"/>
    <property type="project" value="UniProtKB-EC"/>
</dbReference>
<dbReference type="GeneID" id="63808106"/>
<evidence type="ECO:0000256" key="12">
    <source>
        <dbReference type="ARBA" id="ARBA00022989"/>
    </source>
</evidence>
<dbReference type="Pfam" id="PF00122">
    <property type="entry name" value="E1-E2_ATPase"/>
    <property type="match status" value="1"/>
</dbReference>
<keyword evidence="21" id="KW-1185">Reference proteome</keyword>
<dbReference type="SUPFAM" id="SSF81665">
    <property type="entry name" value="Calcium ATPase, transmembrane domain M"/>
    <property type="match status" value="1"/>
</dbReference>
<dbReference type="FunFam" id="3.30.70.100:FF:000001">
    <property type="entry name" value="ATPase copper transporting beta"/>
    <property type="match status" value="2"/>
</dbReference>
<evidence type="ECO:0000256" key="5">
    <source>
        <dbReference type="ARBA" id="ARBA00022692"/>
    </source>
</evidence>
<dbReference type="Pfam" id="PF00403">
    <property type="entry name" value="HMA"/>
    <property type="match status" value="2"/>
</dbReference>
<dbReference type="InterPro" id="IPR017969">
    <property type="entry name" value="Heavy-metal-associated_CS"/>
</dbReference>
<dbReference type="InterPro" id="IPR006122">
    <property type="entry name" value="HMA_Cu_ion-bd"/>
</dbReference>
<dbReference type="InterPro" id="IPR044492">
    <property type="entry name" value="P_typ_ATPase_HD_dom"/>
</dbReference>
<dbReference type="InterPro" id="IPR023298">
    <property type="entry name" value="ATPase_P-typ_TM_dom_sf"/>
</dbReference>
<dbReference type="NCBIfam" id="TIGR01525">
    <property type="entry name" value="ATPase-IB_hvy"/>
    <property type="match status" value="1"/>
</dbReference>
<feature type="transmembrane region" description="Helical" evidence="17">
    <location>
        <begin position="913"/>
        <end position="935"/>
    </location>
</feature>
<gene>
    <name evidence="20" type="ORF">DL89DRAFT_324553</name>
</gene>
<proteinExistence type="inferred from homology"/>
<dbReference type="SUPFAM" id="SSF55008">
    <property type="entry name" value="HMA, heavy metal-associated domain"/>
    <property type="match status" value="2"/>
</dbReference>
<dbReference type="FunFam" id="2.70.150.10:FF:000002">
    <property type="entry name" value="Copper-transporting ATPase 1, putative"/>
    <property type="match status" value="1"/>
</dbReference>
<feature type="transmembrane region" description="Helical" evidence="17">
    <location>
        <begin position="553"/>
        <end position="579"/>
    </location>
</feature>
<dbReference type="InterPro" id="IPR027256">
    <property type="entry name" value="P-typ_ATPase_IB"/>
</dbReference>
<keyword evidence="6 17" id="KW-0479">Metal-binding</keyword>
<dbReference type="PROSITE" id="PS01047">
    <property type="entry name" value="HMA_1"/>
    <property type="match status" value="2"/>
</dbReference>
<protein>
    <recommendedName>
        <fullName evidence="3">P-type Cu(+) transporter</fullName>
        <ecNumber evidence="3">7.2.2.8</ecNumber>
    </recommendedName>
    <alternativeName>
        <fullName evidence="16">Cu(2+)-ATPase</fullName>
    </alternativeName>
</protein>
<feature type="domain" description="HMA" evidence="19">
    <location>
        <begin position="35"/>
        <end position="101"/>
    </location>
</feature>
<feature type="domain" description="HMA" evidence="19">
    <location>
        <begin position="128"/>
        <end position="194"/>
    </location>
</feature>
<keyword evidence="15 17" id="KW-0472">Membrane</keyword>
<dbReference type="PRINTS" id="PR00119">
    <property type="entry name" value="CATATPASE"/>
</dbReference>
<dbReference type="SFLD" id="SFLDS00003">
    <property type="entry name" value="Haloacid_Dehalogenase"/>
    <property type="match status" value="1"/>
</dbReference>
<dbReference type="RefSeq" id="XP_040741117.1">
    <property type="nucleotide sequence ID" value="XM_040891458.1"/>
</dbReference>
<evidence type="ECO:0000256" key="13">
    <source>
        <dbReference type="ARBA" id="ARBA00023008"/>
    </source>
</evidence>
<keyword evidence="14" id="KW-0406">Ion transport</keyword>
<evidence type="ECO:0000256" key="17">
    <source>
        <dbReference type="RuleBase" id="RU362081"/>
    </source>
</evidence>
<dbReference type="SFLD" id="SFLDG00002">
    <property type="entry name" value="C1.7:_P-type_atpase_like"/>
    <property type="match status" value="1"/>
</dbReference>
<dbReference type="PANTHER" id="PTHR43520">
    <property type="entry name" value="ATP7, ISOFORM B"/>
    <property type="match status" value="1"/>
</dbReference>
<dbReference type="CDD" id="cd02094">
    <property type="entry name" value="P-type_ATPase_Cu-like"/>
    <property type="match status" value="1"/>
</dbReference>
<dbReference type="STRING" id="61395.A0A1Y1W1L2"/>
<sequence>MSLTPDRQTVDINYSASGTVTPDSSDYSVKIQPETETVLSVTGMTCASCVNSIEGHIGSFDGAISISVDLMTAQATVRHYTHALPVADLCTAIEDMGYDAAVLSTKTLAPVSDATKADAKAILGESAVESWFNVEGMTCGSCVATITSLLNDLPGVEAADVQLLTAQAMVKHIPREIGVREIADALTDAGYPATPLDGADSSSAADPSTMALRNLEKHRRQAMLRFLWSLVFAIPMLIISMIIDMALPSSNPVAKAFHRKVFQKYSVSVICTFFIATATQFTLGLFFYKHAYKSLVRAKTANMDVLIALGTTAAYAGSIISVVLQQGAGEQFFETAVFLMTFVFLGRWLEAIAKGRTVGAVEALVKMQPDDALLVKPGAKDGADDFATISSRQIQLGDLLQVNNGMRVPCDGVIVRGNTEIDESLLTGESLPVAKGEGSAVTGGTLNLSQSVRMRATAINESSTLARIVKLVRDAQSSKPQIQEVADRVANRFVPLVVLASVLVFFVWLIIGATGNIKADWLASKLMGGLGGKLSHTDSMGHMDDAPPMKYPIFALLNAISVLVIACPCALGLAAPTAIMVGTGLAARMGILVKGGGATMEAASKIDIVAFDKTGTLTIGKPAVSDHFIEQSRAEAISGWLYAHIVEIESLSSHPLAAAICAYIREHTQSDSVRAQLLEHQELPGRGMQATVELPAEIAHALGWTGVTTAHLLVGKEAWAKEEGCLMEVPMGTRAQWASSGYTSVAVALVPIGRSMRGKVRPESREVVRQLKRRGIEVWMISGDQQAAANAIAAQLGIDHVMAGVLPDQKSETIRTLQRRGKSADDASESDFKEGQSVKSTLSKRPFAKVAMVGDGINDAPALAQADVGIAVGSGTAAAMETAPALLMRPTLLSLLTLLDLSRIVFRRVKLNFVWASMYNVVCIPIAAGILYPAINRGLPPVIAGLLMIASSLTVMMSSLSLKLFREPNIRAYIPKHVNRDSIVRCFADKNTEFIDVATEQEAVDLEAANKDPFLVFEEDHFIFHNSPEGTTATNPAVVYFVPTGSSIDPPMEVPEFSSVLVYYDNIDLGDFVQTVKRMVSCFQGLFVVAYDNKFKCVEAEDTDNSIDEHGLKRLPDGQFRLKDYLDYEGYHSYYADENRHDEEPDYAGIDISSGFLMMYPGDDSIFTSETIDGIVYLKFDNQLHFEYDGSALGTYTSTLKT</sequence>
<dbReference type="GO" id="GO:0005524">
    <property type="term" value="F:ATP binding"/>
    <property type="evidence" value="ECO:0007669"/>
    <property type="project" value="UniProtKB-UniRule"/>
</dbReference>
<dbReference type="EMBL" id="MCFD01000013">
    <property type="protein sequence ID" value="ORX67195.1"/>
    <property type="molecule type" value="Genomic_DNA"/>
</dbReference>
<keyword evidence="11" id="KW-1278">Translocase</keyword>
<evidence type="ECO:0000259" key="19">
    <source>
        <dbReference type="PROSITE" id="PS50846"/>
    </source>
</evidence>
<accession>A0A1Y1W1L2</accession>
<dbReference type="GO" id="GO:0043682">
    <property type="term" value="F:P-type divalent copper transporter activity"/>
    <property type="evidence" value="ECO:0007669"/>
    <property type="project" value="TreeGrafter"/>
</dbReference>
<comment type="caution">
    <text evidence="20">The sequence shown here is derived from an EMBL/GenBank/DDBJ whole genome shotgun (WGS) entry which is preliminary data.</text>
</comment>
<feature type="transmembrane region" description="Helical" evidence="17">
    <location>
        <begin position="300"/>
        <end position="325"/>
    </location>
</feature>
<dbReference type="Gene3D" id="2.70.150.10">
    <property type="entry name" value="Calcium-transporting ATPase, cytoplasmic transduction domain A"/>
    <property type="match status" value="1"/>
</dbReference>
<dbReference type="PROSITE" id="PS50846">
    <property type="entry name" value="HMA_2"/>
    <property type="match status" value="2"/>
</dbReference>
<evidence type="ECO:0000256" key="10">
    <source>
        <dbReference type="ARBA" id="ARBA00022842"/>
    </source>
</evidence>
<keyword evidence="5 17" id="KW-0812">Transmembrane</keyword>
<keyword evidence="4" id="KW-0813">Transport</keyword>
<dbReference type="Proteomes" id="UP000193922">
    <property type="component" value="Unassembled WGS sequence"/>
</dbReference>
<feature type="transmembrane region" description="Helical" evidence="17">
    <location>
        <begin position="226"/>
        <end position="247"/>
    </location>
</feature>
<dbReference type="Gene3D" id="3.30.70.100">
    <property type="match status" value="2"/>
</dbReference>
<dbReference type="InterPro" id="IPR001757">
    <property type="entry name" value="P_typ_ATPase"/>
</dbReference>
<dbReference type="PANTHER" id="PTHR43520:SF32">
    <property type="entry name" value="COPPER RESISTANCE P-TYPE ATPASE (EUROFUNG)"/>
    <property type="match status" value="1"/>
</dbReference>
<comment type="subcellular location">
    <subcellularLocation>
        <location evidence="1">Endomembrane system</location>
        <topology evidence="1">Multi-pass membrane protein</topology>
    </subcellularLocation>
    <subcellularLocation>
        <location evidence="17">Membrane</location>
    </subcellularLocation>
</comment>
<evidence type="ECO:0000256" key="1">
    <source>
        <dbReference type="ARBA" id="ARBA00004127"/>
    </source>
</evidence>
<keyword evidence="7" id="KW-0677">Repeat</keyword>